<protein>
    <recommendedName>
        <fullName evidence="1">F-box domain-containing protein</fullName>
    </recommendedName>
</protein>
<proteinExistence type="predicted"/>
<feature type="domain" description="F-box" evidence="1">
    <location>
        <begin position="10"/>
        <end position="57"/>
    </location>
</feature>
<dbReference type="Gene3D" id="3.80.10.10">
    <property type="entry name" value="Ribonuclease Inhibitor"/>
    <property type="match status" value="1"/>
</dbReference>
<evidence type="ECO:0000259" key="1">
    <source>
        <dbReference type="Pfam" id="PF12937"/>
    </source>
</evidence>
<dbReference type="InterPro" id="IPR001810">
    <property type="entry name" value="F-box_dom"/>
</dbReference>
<dbReference type="InterPro" id="IPR032675">
    <property type="entry name" value="LRR_dom_sf"/>
</dbReference>
<reference evidence="3" key="2">
    <citation type="submission" date="2015-01" db="EMBL/GenBank/DDBJ databases">
        <title>Evolutionary Origins and Diversification of the Mycorrhizal Mutualists.</title>
        <authorList>
            <consortium name="DOE Joint Genome Institute"/>
            <consortium name="Mycorrhizal Genomics Consortium"/>
            <person name="Kohler A."/>
            <person name="Kuo A."/>
            <person name="Nagy L.G."/>
            <person name="Floudas D."/>
            <person name="Copeland A."/>
            <person name="Barry K.W."/>
            <person name="Cichocki N."/>
            <person name="Veneault-Fourrey C."/>
            <person name="LaButti K."/>
            <person name="Lindquist E.A."/>
            <person name="Lipzen A."/>
            <person name="Lundell T."/>
            <person name="Morin E."/>
            <person name="Murat C."/>
            <person name="Riley R."/>
            <person name="Ohm R."/>
            <person name="Sun H."/>
            <person name="Tunlid A."/>
            <person name="Henrissat B."/>
            <person name="Grigoriev I.V."/>
            <person name="Hibbett D.S."/>
            <person name="Martin F."/>
        </authorList>
    </citation>
    <scope>NUCLEOTIDE SEQUENCE [LARGE SCALE GENOMIC DNA]</scope>
    <source>
        <strain evidence="3">MAFF 305830</strain>
    </source>
</reference>
<reference evidence="2 3" key="1">
    <citation type="submission" date="2014-04" db="EMBL/GenBank/DDBJ databases">
        <authorList>
            <consortium name="DOE Joint Genome Institute"/>
            <person name="Kuo A."/>
            <person name="Zuccaro A."/>
            <person name="Kohler A."/>
            <person name="Nagy L.G."/>
            <person name="Floudas D."/>
            <person name="Copeland A."/>
            <person name="Barry K.W."/>
            <person name="Cichocki N."/>
            <person name="Veneault-Fourrey C."/>
            <person name="LaButti K."/>
            <person name="Lindquist E.A."/>
            <person name="Lipzen A."/>
            <person name="Lundell T."/>
            <person name="Morin E."/>
            <person name="Murat C."/>
            <person name="Sun H."/>
            <person name="Tunlid A."/>
            <person name="Henrissat B."/>
            <person name="Grigoriev I.V."/>
            <person name="Hibbett D.S."/>
            <person name="Martin F."/>
            <person name="Nordberg H.P."/>
            <person name="Cantor M.N."/>
            <person name="Hua S.X."/>
        </authorList>
    </citation>
    <scope>NUCLEOTIDE SEQUENCE [LARGE SCALE GENOMIC DNA]</scope>
    <source>
        <strain evidence="2 3">MAFF 305830</strain>
    </source>
</reference>
<dbReference type="AlphaFoldDB" id="A0A0C3AHG2"/>
<dbReference type="Pfam" id="PF12937">
    <property type="entry name" value="F-box-like"/>
    <property type="match status" value="1"/>
</dbReference>
<dbReference type="EMBL" id="KN824637">
    <property type="protein sequence ID" value="KIM19534.1"/>
    <property type="molecule type" value="Genomic_DNA"/>
</dbReference>
<dbReference type="OrthoDB" id="2269034at2759"/>
<evidence type="ECO:0000313" key="2">
    <source>
        <dbReference type="EMBL" id="KIM19534.1"/>
    </source>
</evidence>
<keyword evidence="3" id="KW-1185">Reference proteome</keyword>
<accession>A0A0C3AHG2</accession>
<dbReference type="HOGENOM" id="CLU_678198_0_0_1"/>
<sequence>MDQQRDKTRINHLPQEILEAIFDLHVNIHRESRFPLLLACRKWYNIATKYSTLWKVIALCCQSTLPPETVHCPNLDALALTINRTGRAHFELYLGESFSKLSLKDVQSFLDSIDKNWLSRCEALTVFPQEVGGYAPQELAATFFSCRLDSLQRLEIRHHGSWRKWEHILQPLMEQVDRSSLGFRDLRVRVMGYIKELNTSWITQNIYKRPNILKRITHVMLRNTFEPIPWSFFTNIDTIEVWCDEESHPLVKLDVPLVKILSLGGINNPGSMISTELWNQLTHLTLKDCIDEFGPFILDLPSLTSLGLIVCGLDLRYINAPKLEELIYRVDHSDAGSGLYHRLENDVPFTPRIIHIDVLASEYPKEDMYIFATKLPLWSKVEELHLKVIGEFPFLDFVVVDAISGVSPECCYPKLHSVTVLYPLVPEDEKDDPWSLKLDLIGEMAKILDRRNQNEDLDPFKKLEMGWYVEWGDDYIGSEWKVVEWDDCLGW</sequence>
<gene>
    <name evidence="2" type="ORF">M408DRAFT_31136</name>
</gene>
<organism evidence="2 3">
    <name type="scientific">Serendipita vermifera MAFF 305830</name>
    <dbReference type="NCBI Taxonomy" id="933852"/>
    <lineage>
        <taxon>Eukaryota</taxon>
        <taxon>Fungi</taxon>
        <taxon>Dikarya</taxon>
        <taxon>Basidiomycota</taxon>
        <taxon>Agaricomycotina</taxon>
        <taxon>Agaricomycetes</taxon>
        <taxon>Sebacinales</taxon>
        <taxon>Serendipitaceae</taxon>
        <taxon>Serendipita</taxon>
    </lineage>
</organism>
<name>A0A0C3AHG2_SERVB</name>
<dbReference type="Proteomes" id="UP000054097">
    <property type="component" value="Unassembled WGS sequence"/>
</dbReference>
<evidence type="ECO:0000313" key="3">
    <source>
        <dbReference type="Proteomes" id="UP000054097"/>
    </source>
</evidence>